<feature type="domain" description="DUF7888" evidence="2">
    <location>
        <begin position="102"/>
        <end position="238"/>
    </location>
</feature>
<evidence type="ECO:0000313" key="4">
    <source>
        <dbReference type="Proteomes" id="UP001444661"/>
    </source>
</evidence>
<dbReference type="PANTHER" id="PTHR40845">
    <property type="match status" value="1"/>
</dbReference>
<reference evidence="3 4" key="1">
    <citation type="submission" date="2023-01" db="EMBL/GenBank/DDBJ databases">
        <title>Analysis of 21 Apiospora genomes using comparative genomics revels a genus with tremendous synthesis potential of carbohydrate active enzymes and secondary metabolites.</title>
        <authorList>
            <person name="Sorensen T."/>
        </authorList>
    </citation>
    <scope>NUCLEOTIDE SEQUENCE [LARGE SCALE GENOMIC DNA]</scope>
    <source>
        <strain evidence="3 4">CBS 33761</strain>
    </source>
</reference>
<keyword evidence="4" id="KW-1185">Reference proteome</keyword>
<protein>
    <recommendedName>
        <fullName evidence="2">DUF7888 domain-containing protein</fullName>
    </recommendedName>
</protein>
<sequence length="238" mass="25008">MQISAALLLTTALGASVVSGAAIQPRASGDRALVGLTGEKSSDGITQGLEPVKRDSLQARASGDRALVGLTGEKSGDGITQGLEPVKRRSNAVAERQVTAAVVTILGIVGSAALEELTSQAVDAAIELVKNVSEWNKAREEFTKATVKGMMDANPDPTNLVAAACYNKAYKLETPANVDSTASLEFKLGSLKTNFDCMYLKAPNSFYTEGDGGYVNVAYDYLTNRCTFDQATGDLTCK</sequence>
<evidence type="ECO:0000313" key="3">
    <source>
        <dbReference type="EMBL" id="KAK8029619.1"/>
    </source>
</evidence>
<dbReference type="Pfam" id="PF25411">
    <property type="entry name" value="DUF7888"/>
    <property type="match status" value="1"/>
</dbReference>
<accession>A0ABR1SCQ8</accession>
<proteinExistence type="predicted"/>
<keyword evidence="1" id="KW-0732">Signal</keyword>
<evidence type="ECO:0000256" key="1">
    <source>
        <dbReference type="SAM" id="SignalP"/>
    </source>
</evidence>
<feature type="chain" id="PRO_5046931914" description="DUF7888 domain-containing protein" evidence="1">
    <location>
        <begin position="21"/>
        <end position="238"/>
    </location>
</feature>
<organism evidence="3 4">
    <name type="scientific">Apiospora rasikravindrae</name>
    <dbReference type="NCBI Taxonomy" id="990691"/>
    <lineage>
        <taxon>Eukaryota</taxon>
        <taxon>Fungi</taxon>
        <taxon>Dikarya</taxon>
        <taxon>Ascomycota</taxon>
        <taxon>Pezizomycotina</taxon>
        <taxon>Sordariomycetes</taxon>
        <taxon>Xylariomycetidae</taxon>
        <taxon>Amphisphaeriales</taxon>
        <taxon>Apiosporaceae</taxon>
        <taxon>Apiospora</taxon>
    </lineage>
</organism>
<feature type="signal peptide" evidence="1">
    <location>
        <begin position="1"/>
        <end position="20"/>
    </location>
</feature>
<comment type="caution">
    <text evidence="3">The sequence shown here is derived from an EMBL/GenBank/DDBJ whole genome shotgun (WGS) entry which is preliminary data.</text>
</comment>
<gene>
    <name evidence="3" type="ORF">PG993_010910</name>
</gene>
<dbReference type="PANTHER" id="PTHR40845:SF1">
    <property type="match status" value="1"/>
</dbReference>
<dbReference type="EMBL" id="JAQQWK010000010">
    <property type="protein sequence ID" value="KAK8029619.1"/>
    <property type="molecule type" value="Genomic_DNA"/>
</dbReference>
<dbReference type="InterPro" id="IPR057210">
    <property type="entry name" value="DUF7888"/>
</dbReference>
<evidence type="ECO:0000259" key="2">
    <source>
        <dbReference type="Pfam" id="PF25411"/>
    </source>
</evidence>
<dbReference type="Proteomes" id="UP001444661">
    <property type="component" value="Unassembled WGS sequence"/>
</dbReference>
<name>A0ABR1SCQ8_9PEZI</name>